<keyword evidence="4 6" id="KW-0472">Membrane</keyword>
<evidence type="ECO:0000256" key="7">
    <source>
        <dbReference type="SAM" id="SignalP"/>
    </source>
</evidence>
<evidence type="ECO:0000313" key="10">
    <source>
        <dbReference type="EMBL" id="GFR62183.1"/>
    </source>
</evidence>
<feature type="transmembrane region" description="Helical" evidence="6">
    <location>
        <begin position="263"/>
        <end position="283"/>
    </location>
</feature>
<evidence type="ECO:0000256" key="6">
    <source>
        <dbReference type="SAM" id="Phobius"/>
    </source>
</evidence>
<evidence type="ECO:0000313" key="11">
    <source>
        <dbReference type="Proteomes" id="UP000762676"/>
    </source>
</evidence>
<dbReference type="EMBL" id="BMAT01003782">
    <property type="protein sequence ID" value="GFR62183.1"/>
    <property type="molecule type" value="Genomic_DNA"/>
</dbReference>
<dbReference type="InterPro" id="IPR018000">
    <property type="entry name" value="Neurotransmitter_ion_chnl_CS"/>
</dbReference>
<dbReference type="InterPro" id="IPR006202">
    <property type="entry name" value="Neur_chan_lig-bd"/>
</dbReference>
<evidence type="ECO:0000256" key="3">
    <source>
        <dbReference type="ARBA" id="ARBA00022989"/>
    </source>
</evidence>
<feature type="domain" description="Neurotransmitter-gated ion-channel ligand-binding" evidence="8">
    <location>
        <begin position="46"/>
        <end position="254"/>
    </location>
</feature>
<evidence type="ECO:0000256" key="1">
    <source>
        <dbReference type="ARBA" id="ARBA00004141"/>
    </source>
</evidence>
<dbReference type="GO" id="GO:0005230">
    <property type="term" value="F:extracellular ligand-gated monoatomic ion channel activity"/>
    <property type="evidence" value="ECO:0007669"/>
    <property type="project" value="InterPro"/>
</dbReference>
<feature type="transmembrane region" description="Helical" evidence="6">
    <location>
        <begin position="290"/>
        <end position="309"/>
    </location>
</feature>
<dbReference type="InterPro" id="IPR006029">
    <property type="entry name" value="Neurotrans-gated_channel_TM"/>
</dbReference>
<comment type="caution">
    <text evidence="10">The sequence shown here is derived from an EMBL/GenBank/DDBJ whole genome shotgun (WGS) entry which is preliminary data.</text>
</comment>
<sequence>MSYFFRSIKFSNSLRTAGVCLLLLVLIAPCDSSTDPERDAYRRVKMDLLSHPYAVDKIPPKVNSTENIDIEIGFTPQQILYVNEAQMTVTVSATLSVIWHEPAFTWDSTNTSVFVVSVSTNDIWTPILMNPLTIDSDDLIIDMPSQLRVHHTGKIHTVQKFTITVSCSFDMEWFPFDEQICLFPIMPYNGDSANLNTLPDPDADMAIRIDGEDNQGDWSWEKVTPKLTFNDVEVNTDLTKNMTFVSFEVLMKRRSVRFYMTNVVFPVGATAVLTLGVFLIPAVSGEKISYLISIFISSTVFLSSLTTTMSKGQENTCRFNLFIVAVTTKIILATAASMFVLHRFAAEQEQKEEEVTASPSDQTGGFNSTVGSPSRQNGASMNRVRVAVCDSRSSSTPSSHHQKVDAFERPAPTPPPSPTEQRSAKTTSRPKKAVAGISRFWRKGYRLSSSELDWMFLAMFLLASIIAYPVIMRAPNLF</sequence>
<dbReference type="CDD" id="cd19051">
    <property type="entry name" value="LGIC_TM_cation"/>
    <property type="match status" value="1"/>
</dbReference>
<gene>
    <name evidence="10" type="ORF">ElyMa_001865200</name>
</gene>
<keyword evidence="2 6" id="KW-0812">Transmembrane</keyword>
<feature type="signal peptide" evidence="7">
    <location>
        <begin position="1"/>
        <end position="32"/>
    </location>
</feature>
<dbReference type="Pfam" id="PF02932">
    <property type="entry name" value="Neur_chan_memb"/>
    <property type="match status" value="1"/>
</dbReference>
<keyword evidence="11" id="KW-1185">Reference proteome</keyword>
<dbReference type="InterPro" id="IPR038050">
    <property type="entry name" value="Neuro_actylchol_rec"/>
</dbReference>
<feature type="region of interest" description="Disordered" evidence="5">
    <location>
        <begin position="351"/>
        <end position="431"/>
    </location>
</feature>
<dbReference type="GO" id="GO:0004888">
    <property type="term" value="F:transmembrane signaling receptor activity"/>
    <property type="evidence" value="ECO:0007669"/>
    <property type="project" value="InterPro"/>
</dbReference>
<protein>
    <submittedName>
        <fullName evidence="10">Acetylcholine receptor subunit alpha-like 2</fullName>
    </submittedName>
</protein>
<evidence type="ECO:0000259" key="9">
    <source>
        <dbReference type="Pfam" id="PF02932"/>
    </source>
</evidence>
<keyword evidence="10" id="KW-0675">Receptor</keyword>
<dbReference type="InterPro" id="IPR036734">
    <property type="entry name" value="Neur_chan_lig-bd_sf"/>
</dbReference>
<dbReference type="CDD" id="cd18989">
    <property type="entry name" value="LGIC_ECD_cation"/>
    <property type="match status" value="1"/>
</dbReference>
<feature type="chain" id="PRO_5043864857" evidence="7">
    <location>
        <begin position="33"/>
        <end position="478"/>
    </location>
</feature>
<dbReference type="SUPFAM" id="SSF90112">
    <property type="entry name" value="Neurotransmitter-gated ion-channel transmembrane pore"/>
    <property type="match status" value="1"/>
</dbReference>
<organism evidence="10 11">
    <name type="scientific">Elysia marginata</name>
    <dbReference type="NCBI Taxonomy" id="1093978"/>
    <lineage>
        <taxon>Eukaryota</taxon>
        <taxon>Metazoa</taxon>
        <taxon>Spiralia</taxon>
        <taxon>Lophotrochozoa</taxon>
        <taxon>Mollusca</taxon>
        <taxon>Gastropoda</taxon>
        <taxon>Heterobranchia</taxon>
        <taxon>Euthyneura</taxon>
        <taxon>Panpulmonata</taxon>
        <taxon>Sacoglossa</taxon>
        <taxon>Placobranchoidea</taxon>
        <taxon>Plakobranchidae</taxon>
        <taxon>Elysia</taxon>
    </lineage>
</organism>
<evidence type="ECO:0000256" key="4">
    <source>
        <dbReference type="ARBA" id="ARBA00023136"/>
    </source>
</evidence>
<feature type="domain" description="Neurotransmitter-gated ion-channel transmembrane" evidence="9">
    <location>
        <begin position="265"/>
        <end position="461"/>
    </location>
</feature>
<dbReference type="Pfam" id="PF02931">
    <property type="entry name" value="Neur_chan_LBD"/>
    <property type="match status" value="1"/>
</dbReference>
<dbReference type="InterPro" id="IPR006201">
    <property type="entry name" value="Neur_channel"/>
</dbReference>
<evidence type="ECO:0000259" key="8">
    <source>
        <dbReference type="Pfam" id="PF02931"/>
    </source>
</evidence>
<dbReference type="SUPFAM" id="SSF63712">
    <property type="entry name" value="Nicotinic receptor ligand binding domain-like"/>
    <property type="match status" value="1"/>
</dbReference>
<evidence type="ECO:0000256" key="5">
    <source>
        <dbReference type="SAM" id="MobiDB-lite"/>
    </source>
</evidence>
<reference evidence="10 11" key="1">
    <citation type="journal article" date="2021" name="Elife">
        <title>Chloroplast acquisition without the gene transfer in kleptoplastic sea slugs, Plakobranchus ocellatus.</title>
        <authorList>
            <person name="Maeda T."/>
            <person name="Takahashi S."/>
            <person name="Yoshida T."/>
            <person name="Shimamura S."/>
            <person name="Takaki Y."/>
            <person name="Nagai Y."/>
            <person name="Toyoda A."/>
            <person name="Suzuki Y."/>
            <person name="Arimoto A."/>
            <person name="Ishii H."/>
            <person name="Satoh N."/>
            <person name="Nishiyama T."/>
            <person name="Hasebe M."/>
            <person name="Maruyama T."/>
            <person name="Minagawa J."/>
            <person name="Obokata J."/>
            <person name="Shigenobu S."/>
        </authorList>
    </citation>
    <scope>NUCLEOTIDE SEQUENCE [LARGE SCALE GENOMIC DNA]</scope>
</reference>
<dbReference type="GO" id="GO:0016020">
    <property type="term" value="C:membrane"/>
    <property type="evidence" value="ECO:0007669"/>
    <property type="project" value="UniProtKB-SubCell"/>
</dbReference>
<dbReference type="Gene3D" id="1.20.58.390">
    <property type="entry name" value="Neurotransmitter-gated ion-channel transmembrane domain"/>
    <property type="match status" value="1"/>
</dbReference>
<feature type="compositionally biased region" description="Polar residues" evidence="5">
    <location>
        <begin position="357"/>
        <end position="380"/>
    </location>
</feature>
<feature type="transmembrane region" description="Helical" evidence="6">
    <location>
        <begin position="452"/>
        <end position="471"/>
    </location>
</feature>
<dbReference type="Proteomes" id="UP000762676">
    <property type="component" value="Unassembled WGS sequence"/>
</dbReference>
<proteinExistence type="predicted"/>
<name>A0AAV4EM60_9GAST</name>
<accession>A0AAV4EM60</accession>
<evidence type="ECO:0000256" key="2">
    <source>
        <dbReference type="ARBA" id="ARBA00022692"/>
    </source>
</evidence>
<dbReference type="PROSITE" id="PS00236">
    <property type="entry name" value="NEUROTR_ION_CHANNEL"/>
    <property type="match status" value="1"/>
</dbReference>
<dbReference type="PANTHER" id="PTHR18945">
    <property type="entry name" value="NEUROTRANSMITTER GATED ION CHANNEL"/>
    <property type="match status" value="1"/>
</dbReference>
<feature type="transmembrane region" description="Helical" evidence="6">
    <location>
        <begin position="321"/>
        <end position="341"/>
    </location>
</feature>
<dbReference type="AlphaFoldDB" id="A0AAV4EM60"/>
<dbReference type="Gene3D" id="2.70.170.10">
    <property type="entry name" value="Neurotransmitter-gated ion-channel ligand-binding domain"/>
    <property type="match status" value="1"/>
</dbReference>
<comment type="subcellular location">
    <subcellularLocation>
        <location evidence="1">Membrane</location>
        <topology evidence="1">Multi-pass membrane protein</topology>
    </subcellularLocation>
</comment>
<keyword evidence="3 6" id="KW-1133">Transmembrane helix</keyword>
<dbReference type="InterPro" id="IPR036719">
    <property type="entry name" value="Neuro-gated_channel_TM_sf"/>
</dbReference>
<keyword evidence="7" id="KW-0732">Signal</keyword>